<evidence type="ECO:0000256" key="3">
    <source>
        <dbReference type="ARBA" id="ARBA00022723"/>
    </source>
</evidence>
<name>A0AA49JKK4_9BACT</name>
<dbReference type="PANTHER" id="PTHR23426:SF65">
    <property type="entry name" value="FERREDOXIN-2, MITOCHONDRIAL"/>
    <property type="match status" value="1"/>
</dbReference>
<dbReference type="AlphaFoldDB" id="A0AA49JKK4"/>
<dbReference type="Pfam" id="PF00111">
    <property type="entry name" value="Fer2"/>
    <property type="match status" value="1"/>
</dbReference>
<dbReference type="GO" id="GO:0009055">
    <property type="term" value="F:electron transfer activity"/>
    <property type="evidence" value="ECO:0007669"/>
    <property type="project" value="TreeGrafter"/>
</dbReference>
<keyword evidence="2" id="KW-0001">2Fe-2S</keyword>
<dbReference type="PROSITE" id="PS51085">
    <property type="entry name" value="2FE2S_FER_2"/>
    <property type="match status" value="1"/>
</dbReference>
<evidence type="ECO:0000313" key="8">
    <source>
        <dbReference type="EMBL" id="WKN40352.1"/>
    </source>
</evidence>
<dbReference type="EMBL" id="CP120682">
    <property type="protein sequence ID" value="WKN40352.1"/>
    <property type="molecule type" value="Genomic_DNA"/>
</dbReference>
<dbReference type="InterPro" id="IPR001055">
    <property type="entry name" value="Adrenodoxin-like"/>
</dbReference>
<gene>
    <name evidence="8" type="ORF">K4G66_17445</name>
</gene>
<dbReference type="InterPro" id="IPR012675">
    <property type="entry name" value="Beta-grasp_dom_sf"/>
</dbReference>
<dbReference type="InterPro" id="IPR001041">
    <property type="entry name" value="2Fe-2S_ferredoxin-type"/>
</dbReference>
<sequence length="109" mass="11922">MITIHVEEADGTRTPIEAPTDMQLSLMELLKASEYPILATCGGMAICATCHVEVLEGDEQYKEATDPELDMLDTLPEVTDASRLACQMRLADDMDGLVVKILASGEEEY</sequence>
<dbReference type="GO" id="GO:0046872">
    <property type="term" value="F:metal ion binding"/>
    <property type="evidence" value="ECO:0007669"/>
    <property type="project" value="UniProtKB-KW"/>
</dbReference>
<dbReference type="GO" id="GO:0140647">
    <property type="term" value="P:P450-containing electron transport chain"/>
    <property type="evidence" value="ECO:0007669"/>
    <property type="project" value="InterPro"/>
</dbReference>
<dbReference type="PRINTS" id="PR00355">
    <property type="entry name" value="ADRENODOXIN"/>
</dbReference>
<dbReference type="InterPro" id="IPR036010">
    <property type="entry name" value="2Fe-2S_ferredoxin-like_sf"/>
</dbReference>
<dbReference type="Gene3D" id="3.10.20.30">
    <property type="match status" value="1"/>
</dbReference>
<dbReference type="GO" id="GO:0051537">
    <property type="term" value="F:2 iron, 2 sulfur cluster binding"/>
    <property type="evidence" value="ECO:0007669"/>
    <property type="project" value="UniProtKB-KW"/>
</dbReference>
<reference evidence="8" key="1">
    <citation type="journal article" date="2023" name="Comput. Struct. Biotechnol. J.">
        <title>Discovery of a novel marine Bacteroidetes with a rich repertoire of carbohydrate-active enzymes.</title>
        <authorList>
            <person name="Chen B."/>
            <person name="Liu G."/>
            <person name="Chen Q."/>
            <person name="Wang H."/>
            <person name="Liu L."/>
            <person name="Tang K."/>
        </authorList>
    </citation>
    <scope>NUCLEOTIDE SEQUENCE</scope>
    <source>
        <strain evidence="8">TK19036</strain>
    </source>
</reference>
<reference evidence="8" key="2">
    <citation type="journal article" date="2024" name="Antonie Van Leeuwenhoek">
        <title>Roseihalotalea indica gen. nov., sp. nov., a halophilic Bacteroidetes from mesopelagic Southwest Indian Ocean with higher carbohydrate metabolic potential.</title>
        <authorList>
            <person name="Chen B."/>
            <person name="Zhang M."/>
            <person name="Lin D."/>
            <person name="Ye J."/>
            <person name="Tang K."/>
        </authorList>
    </citation>
    <scope>NUCLEOTIDE SEQUENCE</scope>
    <source>
        <strain evidence="8">TK19036</strain>
    </source>
</reference>
<comment type="cofactor">
    <cofactor evidence="6">
        <name>[2Fe-2S] cluster</name>
        <dbReference type="ChEBI" id="CHEBI:190135"/>
    </cofactor>
</comment>
<keyword evidence="4" id="KW-0408">Iron</keyword>
<keyword evidence="5" id="KW-0411">Iron-sulfur</keyword>
<accession>A0AA49JKK4</accession>
<evidence type="ECO:0000256" key="5">
    <source>
        <dbReference type="ARBA" id="ARBA00023014"/>
    </source>
</evidence>
<organism evidence="8">
    <name type="scientific">Roseihalotalea indica</name>
    <dbReference type="NCBI Taxonomy" id="2867963"/>
    <lineage>
        <taxon>Bacteria</taxon>
        <taxon>Pseudomonadati</taxon>
        <taxon>Bacteroidota</taxon>
        <taxon>Cytophagia</taxon>
        <taxon>Cytophagales</taxon>
        <taxon>Catalimonadaceae</taxon>
        <taxon>Roseihalotalea</taxon>
    </lineage>
</organism>
<proteinExistence type="inferred from homology"/>
<evidence type="ECO:0000259" key="7">
    <source>
        <dbReference type="PROSITE" id="PS51085"/>
    </source>
</evidence>
<evidence type="ECO:0000256" key="2">
    <source>
        <dbReference type="ARBA" id="ARBA00022714"/>
    </source>
</evidence>
<dbReference type="PANTHER" id="PTHR23426">
    <property type="entry name" value="FERREDOXIN/ADRENODOXIN"/>
    <property type="match status" value="1"/>
</dbReference>
<comment type="similarity">
    <text evidence="1">Belongs to the adrenodoxin/putidaredoxin family.</text>
</comment>
<dbReference type="CDD" id="cd00207">
    <property type="entry name" value="fer2"/>
    <property type="match status" value="1"/>
</dbReference>
<feature type="domain" description="2Fe-2S ferredoxin-type" evidence="7">
    <location>
        <begin position="1"/>
        <end position="105"/>
    </location>
</feature>
<protein>
    <submittedName>
        <fullName evidence="8">2Fe-2S iron-sulfur cluster-binding protein</fullName>
    </submittedName>
</protein>
<evidence type="ECO:0000256" key="1">
    <source>
        <dbReference type="ARBA" id="ARBA00010914"/>
    </source>
</evidence>
<dbReference type="SUPFAM" id="SSF54292">
    <property type="entry name" value="2Fe-2S ferredoxin-like"/>
    <property type="match status" value="1"/>
</dbReference>
<evidence type="ECO:0000256" key="6">
    <source>
        <dbReference type="ARBA" id="ARBA00034078"/>
    </source>
</evidence>
<keyword evidence="3" id="KW-0479">Metal-binding</keyword>
<evidence type="ECO:0000256" key="4">
    <source>
        <dbReference type="ARBA" id="ARBA00023004"/>
    </source>
</evidence>